<dbReference type="Gene3D" id="3.20.20.80">
    <property type="entry name" value="Glycosidases"/>
    <property type="match status" value="1"/>
</dbReference>
<dbReference type="RefSeq" id="WP_254165252.1">
    <property type="nucleotide sequence ID" value="NZ_JAHESF010000016.1"/>
</dbReference>
<proteinExistence type="predicted"/>
<keyword evidence="1" id="KW-0732">Signal</keyword>
<evidence type="ECO:0000256" key="1">
    <source>
        <dbReference type="SAM" id="SignalP"/>
    </source>
</evidence>
<protein>
    <recommendedName>
        <fullName evidence="4">Glycoside hydrolase family 5 domain-containing protein</fullName>
    </recommendedName>
</protein>
<feature type="signal peptide" evidence="1">
    <location>
        <begin position="1"/>
        <end position="20"/>
    </location>
</feature>
<gene>
    <name evidence="2" type="ORF">KK083_17360</name>
</gene>
<dbReference type="AlphaFoldDB" id="A0AAP2GQ78"/>
<evidence type="ECO:0000313" key="3">
    <source>
        <dbReference type="Proteomes" id="UP001319200"/>
    </source>
</evidence>
<organism evidence="2 3">
    <name type="scientific">Chryseosolibacter histidini</name>
    <dbReference type="NCBI Taxonomy" id="2782349"/>
    <lineage>
        <taxon>Bacteria</taxon>
        <taxon>Pseudomonadati</taxon>
        <taxon>Bacteroidota</taxon>
        <taxon>Cytophagia</taxon>
        <taxon>Cytophagales</taxon>
        <taxon>Chryseotaleaceae</taxon>
        <taxon>Chryseosolibacter</taxon>
    </lineage>
</organism>
<dbReference type="Proteomes" id="UP001319200">
    <property type="component" value="Unassembled WGS sequence"/>
</dbReference>
<evidence type="ECO:0000313" key="2">
    <source>
        <dbReference type="EMBL" id="MBT1698665.1"/>
    </source>
</evidence>
<sequence length="488" mass="54666">MRSLAISLVFMCVASASVFSQSKNVLQLHPRNPHYFMYQNKPIVVVGSGEHYGAVVNLDFDYKKYLEALSASGLNNTRLFAGAYVEKTGDFGIMKNTLAPAENRLTLPWRRSSVPGYALGGNKFDLNQWDEAYFVRLKDFMAEASRRGVIVEVTLFSAHYGGGWNYSALNHKNNVNLTDSVQSALANTLDNGNVLKHQEKYVRRVVRELNMFDNLYFEVQNEPWADQSDLVLKRNEYGDAKDWRTTLQVVSQRSNEWQRKVAGWIRDEENKLANKHLISQNIGNFHYPVTDADPNISIFNFHYALPEAVTENYHLDRVIGFNETGFAGRADETYGRQAWRFLMAGGALFSQLDYSFSAGAELGQDTTYKAPGGGSPELRRRLSVLKRFFESLNFIDLKPDHNLVTAAPGAGTQALSDGKTQWVIYVEPMATKPYDITLNLPKGNYQAAWMDAVTGQSLQATTVSNGKLQVPAGANDKVVIISKAVKKP</sequence>
<dbReference type="InterPro" id="IPR017853">
    <property type="entry name" value="GH"/>
</dbReference>
<dbReference type="SUPFAM" id="SSF51445">
    <property type="entry name" value="(Trans)glycosidases"/>
    <property type="match status" value="1"/>
</dbReference>
<keyword evidence="3" id="KW-1185">Reference proteome</keyword>
<reference evidence="2 3" key="1">
    <citation type="submission" date="2021-05" db="EMBL/GenBank/DDBJ databases">
        <title>A Polyphasic approach of four new species of the genus Ohtaekwangia: Ohtaekwangia histidinii sp. nov., Ohtaekwangia cretensis sp. nov., Ohtaekwangia indiensis sp. nov., Ohtaekwangia reichenbachii sp. nov. from diverse environment.</title>
        <authorList>
            <person name="Octaviana S."/>
        </authorList>
    </citation>
    <scope>NUCLEOTIDE SEQUENCE [LARGE SCALE GENOMIC DNA]</scope>
    <source>
        <strain evidence="2 3">PWU4</strain>
    </source>
</reference>
<dbReference type="EMBL" id="JAHESF010000016">
    <property type="protein sequence ID" value="MBT1698665.1"/>
    <property type="molecule type" value="Genomic_DNA"/>
</dbReference>
<accession>A0AAP2GQ78</accession>
<evidence type="ECO:0008006" key="4">
    <source>
        <dbReference type="Google" id="ProtNLM"/>
    </source>
</evidence>
<name>A0AAP2GQ78_9BACT</name>
<comment type="caution">
    <text evidence="2">The sequence shown here is derived from an EMBL/GenBank/DDBJ whole genome shotgun (WGS) entry which is preliminary data.</text>
</comment>
<feature type="chain" id="PRO_5042822819" description="Glycoside hydrolase family 5 domain-containing protein" evidence="1">
    <location>
        <begin position="21"/>
        <end position="488"/>
    </location>
</feature>